<feature type="transmembrane region" description="Helical" evidence="2">
    <location>
        <begin position="369"/>
        <end position="390"/>
    </location>
</feature>
<feature type="transmembrane region" description="Helical" evidence="2">
    <location>
        <begin position="180"/>
        <end position="200"/>
    </location>
</feature>
<feature type="transmembrane region" description="Helical" evidence="2">
    <location>
        <begin position="212"/>
        <end position="231"/>
    </location>
</feature>
<accession>A0ABX8B551</accession>
<feature type="transmembrane region" description="Helical" evidence="2">
    <location>
        <begin position="283"/>
        <end position="304"/>
    </location>
</feature>
<feature type="transmembrane region" description="Helical" evidence="2">
    <location>
        <begin position="31"/>
        <end position="52"/>
    </location>
</feature>
<feature type="transmembrane region" description="Helical" evidence="2">
    <location>
        <begin position="251"/>
        <end position="276"/>
    </location>
</feature>
<feature type="transmembrane region" description="Helical" evidence="2">
    <location>
        <begin position="340"/>
        <end position="357"/>
    </location>
</feature>
<evidence type="ECO:0000256" key="1">
    <source>
        <dbReference type="SAM" id="MobiDB-lite"/>
    </source>
</evidence>
<gene>
    <name evidence="3" type="ORF">J8C05_12090</name>
</gene>
<feature type="transmembrane region" description="Helical" evidence="2">
    <location>
        <begin position="396"/>
        <end position="417"/>
    </location>
</feature>
<dbReference type="RefSeq" id="WP_211423788.1">
    <property type="nucleotide sequence ID" value="NZ_CP072643.1"/>
</dbReference>
<keyword evidence="2" id="KW-0472">Membrane</keyword>
<feature type="transmembrane region" description="Helical" evidence="2">
    <location>
        <begin position="58"/>
        <end position="79"/>
    </location>
</feature>
<name>A0ABX8B551_9BACT</name>
<sequence>MKRSSSRCADQDARSEGVPTEVGSAPPRPGWVPAAAPVMAAAYAVLPGLTLWGVASVWFLRCYILVALLAGVLWGGLLWQWRPGWFSPRGIVFWGVLFRVLLLPVPPLTSTDVFRYVWDGKVFVWTGNPYRCAPVSDELRSLRDGYVFPHINHPELPTIYPPLAQVLFAVAYLLGNDSLWGIKLLSLLAEGVTLWLLGFVRLTAVGRDASWIVAYAWCPLPILESMVGVHGDTLGMPWLAAVYLAAAGRRPVVAGLALAGAALIKLFPLVLLPALWRQERGRAVVAVSAASLLPLVAGWAAFFLDAADPLVSLRVYVWNWQFNAPLFSGFQHWLQDGYRARQICLLLFLATAAGVVIRETRFIPAAQWLWLAFFLCGTTVFPWYLMWLVPGLMAGFSFPVVWLIVTAPLTCFTELGYQVEGVWRESYWVWAVEFLPVTGWLVGRGGVRIWQWHGGRRHGES</sequence>
<dbReference type="Proteomes" id="UP000677668">
    <property type="component" value="Chromosome 2"/>
</dbReference>
<keyword evidence="2" id="KW-1133">Transmembrane helix</keyword>
<dbReference type="Pfam" id="PF26314">
    <property type="entry name" value="MptA_B_family"/>
    <property type="match status" value="1"/>
</dbReference>
<evidence type="ECO:0000313" key="4">
    <source>
        <dbReference type="Proteomes" id="UP000677668"/>
    </source>
</evidence>
<dbReference type="EMBL" id="CP072643">
    <property type="protein sequence ID" value="QUV95568.1"/>
    <property type="molecule type" value="Genomic_DNA"/>
</dbReference>
<keyword evidence="2" id="KW-0812">Transmembrane</keyword>
<organism evidence="3 4">
    <name type="scientific">Chloracidobacterium sp. N</name>
    <dbReference type="NCBI Taxonomy" id="2821540"/>
    <lineage>
        <taxon>Bacteria</taxon>
        <taxon>Pseudomonadati</taxon>
        <taxon>Acidobacteriota</taxon>
        <taxon>Terriglobia</taxon>
        <taxon>Terriglobales</taxon>
        <taxon>Acidobacteriaceae</taxon>
        <taxon>Chloracidobacterium</taxon>
        <taxon>Chloracidobacterium aggregatum</taxon>
    </lineage>
</organism>
<keyword evidence="4" id="KW-1185">Reference proteome</keyword>
<reference evidence="3 4" key="1">
    <citation type="submission" date="2021-03" db="EMBL/GenBank/DDBJ databases">
        <title>Genomic and phenotypic characterization of Chloracidobacterium isolates provides evidence for multiple species.</title>
        <authorList>
            <person name="Saini M.K."/>
            <person name="Costas A.M.G."/>
            <person name="Tank M."/>
            <person name="Bryant D.A."/>
        </authorList>
    </citation>
    <scope>NUCLEOTIDE SEQUENCE [LARGE SCALE GENOMIC DNA]</scope>
    <source>
        <strain evidence="3 4">N</strain>
    </source>
</reference>
<feature type="transmembrane region" description="Helical" evidence="2">
    <location>
        <begin position="91"/>
        <end position="109"/>
    </location>
</feature>
<proteinExistence type="predicted"/>
<evidence type="ECO:0008006" key="5">
    <source>
        <dbReference type="Google" id="ProtNLM"/>
    </source>
</evidence>
<evidence type="ECO:0000313" key="3">
    <source>
        <dbReference type="EMBL" id="QUV95568.1"/>
    </source>
</evidence>
<protein>
    <recommendedName>
        <fullName evidence="5">DUF2029 domain-containing protein</fullName>
    </recommendedName>
</protein>
<evidence type="ECO:0000256" key="2">
    <source>
        <dbReference type="SAM" id="Phobius"/>
    </source>
</evidence>
<feature type="region of interest" description="Disordered" evidence="1">
    <location>
        <begin position="1"/>
        <end position="26"/>
    </location>
</feature>